<dbReference type="RefSeq" id="WP_252624332.1">
    <property type="nucleotide sequence ID" value="NZ_CP099490.1"/>
</dbReference>
<evidence type="ECO:0000313" key="1">
    <source>
        <dbReference type="EMBL" id="USQ78135.1"/>
    </source>
</evidence>
<reference evidence="1" key="1">
    <citation type="submission" date="2022-06" db="EMBL/GenBank/DDBJ databases">
        <title>Ornithinimicrobium JY.X270.</title>
        <authorList>
            <person name="Huang Y."/>
        </authorList>
    </citation>
    <scope>NUCLEOTIDE SEQUENCE</scope>
    <source>
        <strain evidence="1">JY.X270</strain>
    </source>
</reference>
<keyword evidence="2" id="KW-1185">Reference proteome</keyword>
<organism evidence="1 2">
    <name type="scientific">Ornithinimicrobium cryptoxanthini</name>
    <dbReference type="NCBI Taxonomy" id="2934161"/>
    <lineage>
        <taxon>Bacteria</taxon>
        <taxon>Bacillati</taxon>
        <taxon>Actinomycetota</taxon>
        <taxon>Actinomycetes</taxon>
        <taxon>Micrococcales</taxon>
        <taxon>Ornithinimicrobiaceae</taxon>
        <taxon>Ornithinimicrobium</taxon>
    </lineage>
</organism>
<evidence type="ECO:0000313" key="2">
    <source>
        <dbReference type="Proteomes" id="UP001056535"/>
    </source>
</evidence>
<proteinExistence type="predicted"/>
<protein>
    <submittedName>
        <fullName evidence="1">Uncharacterized protein</fullName>
    </submittedName>
</protein>
<accession>A0ABY4YNR0</accession>
<gene>
    <name evidence="1" type="ORF">NF557_08825</name>
</gene>
<sequence>MDCVYEAICETSTFFQTSIAFRSTLLAQRHDACAKGRTRRADIYDKLLTGLDDEAS</sequence>
<dbReference type="Proteomes" id="UP001056535">
    <property type="component" value="Chromosome"/>
</dbReference>
<name>A0ABY4YNR0_9MICO</name>
<dbReference type="EMBL" id="CP099490">
    <property type="protein sequence ID" value="USQ78135.1"/>
    <property type="molecule type" value="Genomic_DNA"/>
</dbReference>